<comment type="similarity">
    <text evidence="1">Belongs to the PrpD family.</text>
</comment>
<dbReference type="InterPro" id="IPR042188">
    <property type="entry name" value="MmgE/PrpD_sf_2"/>
</dbReference>
<evidence type="ECO:0000313" key="6">
    <source>
        <dbReference type="Proteomes" id="UP001589595"/>
    </source>
</evidence>
<proteinExistence type="inferred from homology"/>
<name>A0ABD5MQB5_9EURY</name>
<evidence type="ECO:0000256" key="2">
    <source>
        <dbReference type="SAM" id="MobiDB-lite"/>
    </source>
</evidence>
<feature type="region of interest" description="Disordered" evidence="2">
    <location>
        <begin position="392"/>
        <end position="412"/>
    </location>
</feature>
<keyword evidence="6" id="KW-1185">Reference proteome</keyword>
<organism evidence="5 6">
    <name type="scientific">Halobaculum roseum</name>
    <dbReference type="NCBI Taxonomy" id="2175149"/>
    <lineage>
        <taxon>Archaea</taxon>
        <taxon>Methanobacteriati</taxon>
        <taxon>Methanobacteriota</taxon>
        <taxon>Stenosarchaea group</taxon>
        <taxon>Halobacteria</taxon>
        <taxon>Halobacteriales</taxon>
        <taxon>Haloferacaceae</taxon>
        <taxon>Halobaculum</taxon>
    </lineage>
</organism>
<dbReference type="InterPro" id="IPR036148">
    <property type="entry name" value="MmgE/PrpD_sf"/>
</dbReference>
<sequence>MGHTPERRLATFVADTEYADLPEEVPETVTRAVVDTVGVTLTGAVEGAGEKTGRSAGVDPEAADAATLLGTGGGDDPAATALRVGTAAHALDYDDLSWALDGHPSVTLVPPLFALAEETGTSGRDLIAAFAVGFEVECALAGPISPAHYEAGWHATSTFGAFGATAAAASLLDLDADATERALSIAASTPAGTKRNFGSMTKPLHAGLCCRSGVTAATLARDGLTATTTAISGDKGFWDLYDPRPDADDTDRDARDVFAFDPDADWAIETEGIHAKAYPCCYFTHTSIAATADIVEGGVAPDDIDRIEVRAAGGAGDALAYPDPETGLQAKFSMEHAVACAAVRERVDLAAFEPEALADPAIDAVRERVDFAVDESLPYDSHEATVVVETVDGERHERRRTNPPGVHTNPLSPERRRAKFLECAERAVSDEDAERLYERLCELPKLDDVAATVAGADTPSRLP</sequence>
<accession>A0ABD5MQB5</accession>
<dbReference type="PANTHER" id="PTHR16943">
    <property type="entry name" value="2-METHYLCITRATE DEHYDRATASE-RELATED"/>
    <property type="match status" value="1"/>
</dbReference>
<gene>
    <name evidence="5" type="ORF">ACFFOL_17845</name>
</gene>
<dbReference type="SUPFAM" id="SSF103378">
    <property type="entry name" value="2-methylcitrate dehydratase PrpD"/>
    <property type="match status" value="1"/>
</dbReference>
<dbReference type="RefSeq" id="WP_222923821.1">
    <property type="nucleotide sequence ID" value="NZ_CP082288.1"/>
</dbReference>
<reference evidence="5" key="1">
    <citation type="submission" date="2024-09" db="EMBL/GenBank/DDBJ databases">
        <authorList>
            <person name="Sun Q."/>
        </authorList>
    </citation>
    <scope>NUCLEOTIDE SEQUENCE [LARGE SCALE GENOMIC DNA]</scope>
    <source>
        <strain evidence="5">JCM 31273</strain>
    </source>
</reference>
<dbReference type="AlphaFoldDB" id="A0ABD5MQB5"/>
<dbReference type="PANTHER" id="PTHR16943:SF8">
    <property type="entry name" value="2-METHYLCITRATE DEHYDRATASE"/>
    <property type="match status" value="1"/>
</dbReference>
<feature type="domain" description="MmgE/PrpD C-terminal" evidence="4">
    <location>
        <begin position="278"/>
        <end position="436"/>
    </location>
</feature>
<comment type="caution">
    <text evidence="5">The sequence shown here is derived from an EMBL/GenBank/DDBJ whole genome shotgun (WGS) entry which is preliminary data.</text>
</comment>
<dbReference type="Gene3D" id="3.30.1330.120">
    <property type="entry name" value="2-methylcitrate dehydratase PrpD"/>
    <property type="match status" value="1"/>
</dbReference>
<dbReference type="Proteomes" id="UP001589595">
    <property type="component" value="Unassembled WGS sequence"/>
</dbReference>
<dbReference type="Gene3D" id="1.10.4100.10">
    <property type="entry name" value="2-methylcitrate dehydratase PrpD"/>
    <property type="match status" value="1"/>
</dbReference>
<evidence type="ECO:0000256" key="1">
    <source>
        <dbReference type="ARBA" id="ARBA00006174"/>
    </source>
</evidence>
<dbReference type="InterPro" id="IPR042183">
    <property type="entry name" value="MmgE/PrpD_sf_1"/>
</dbReference>
<dbReference type="Pfam" id="PF19305">
    <property type="entry name" value="MmgE_PrpD_C"/>
    <property type="match status" value="1"/>
</dbReference>
<dbReference type="EMBL" id="JBHMAJ010000011">
    <property type="protein sequence ID" value="MFB9826035.1"/>
    <property type="molecule type" value="Genomic_DNA"/>
</dbReference>
<evidence type="ECO:0000259" key="3">
    <source>
        <dbReference type="Pfam" id="PF03972"/>
    </source>
</evidence>
<dbReference type="GeneID" id="67212530"/>
<evidence type="ECO:0000313" key="5">
    <source>
        <dbReference type="EMBL" id="MFB9826035.1"/>
    </source>
</evidence>
<dbReference type="InterPro" id="IPR005656">
    <property type="entry name" value="MmgE_PrpD"/>
</dbReference>
<dbReference type="InterPro" id="IPR045336">
    <property type="entry name" value="MmgE_PrpD_N"/>
</dbReference>
<dbReference type="InterPro" id="IPR045337">
    <property type="entry name" value="MmgE_PrpD_C"/>
</dbReference>
<protein>
    <submittedName>
        <fullName evidence="5">MmgE/PrpD family protein</fullName>
    </submittedName>
</protein>
<feature type="domain" description="MmgE/PrpD N-terminal" evidence="3">
    <location>
        <begin position="7"/>
        <end position="244"/>
    </location>
</feature>
<dbReference type="Pfam" id="PF03972">
    <property type="entry name" value="MmgE_PrpD_N"/>
    <property type="match status" value="1"/>
</dbReference>
<evidence type="ECO:0000259" key="4">
    <source>
        <dbReference type="Pfam" id="PF19305"/>
    </source>
</evidence>